<dbReference type="Gene3D" id="3.40.30.10">
    <property type="entry name" value="Glutaredoxin"/>
    <property type="match status" value="1"/>
</dbReference>
<dbReference type="SUPFAM" id="SSF52833">
    <property type="entry name" value="Thioredoxin-like"/>
    <property type="match status" value="1"/>
</dbReference>
<name>A0A8H3EPA6_9LECA</name>
<evidence type="ECO:0008006" key="3">
    <source>
        <dbReference type="Google" id="ProtNLM"/>
    </source>
</evidence>
<reference evidence="1" key="1">
    <citation type="submission" date="2021-03" db="EMBL/GenBank/DDBJ databases">
        <authorList>
            <person name="Tagirdzhanova G."/>
        </authorList>
    </citation>
    <scope>NUCLEOTIDE SEQUENCE</scope>
</reference>
<dbReference type="PANTHER" id="PTHR42336">
    <property type="entry name" value="THIOREDOXIN DOMAIN-CONTAINING PROTEIN-RELATED"/>
    <property type="match status" value="1"/>
</dbReference>
<dbReference type="PANTHER" id="PTHR42336:SF1">
    <property type="entry name" value="ALKYL HYDROPEROXIDE REDUCTASE SUBUNIT C_ THIOL SPECIFIC ANTIOXIDANT DOMAIN-CONTAINING PROTEIN"/>
    <property type="match status" value="1"/>
</dbReference>
<proteinExistence type="predicted"/>
<dbReference type="AlphaFoldDB" id="A0A8H3EPA6"/>
<protein>
    <recommendedName>
        <fullName evidence="3">Thioredoxin domain-containing protein</fullName>
    </recommendedName>
</protein>
<organism evidence="1 2">
    <name type="scientific">Gomphillus americanus</name>
    <dbReference type="NCBI Taxonomy" id="1940652"/>
    <lineage>
        <taxon>Eukaryota</taxon>
        <taxon>Fungi</taxon>
        <taxon>Dikarya</taxon>
        <taxon>Ascomycota</taxon>
        <taxon>Pezizomycotina</taxon>
        <taxon>Lecanoromycetes</taxon>
        <taxon>OSLEUM clade</taxon>
        <taxon>Ostropomycetidae</taxon>
        <taxon>Ostropales</taxon>
        <taxon>Graphidaceae</taxon>
        <taxon>Gomphilloideae</taxon>
        <taxon>Gomphillus</taxon>
    </lineage>
</organism>
<comment type="caution">
    <text evidence="1">The sequence shown here is derived from an EMBL/GenBank/DDBJ whole genome shotgun (WGS) entry which is preliminary data.</text>
</comment>
<evidence type="ECO:0000313" key="1">
    <source>
        <dbReference type="EMBL" id="CAF9910291.1"/>
    </source>
</evidence>
<keyword evidence="2" id="KW-1185">Reference proteome</keyword>
<dbReference type="OrthoDB" id="40334at2759"/>
<gene>
    <name evidence="1" type="ORF">GOMPHAMPRED_007034</name>
</gene>
<dbReference type="EMBL" id="CAJPDQ010000005">
    <property type="protein sequence ID" value="CAF9910291.1"/>
    <property type="molecule type" value="Genomic_DNA"/>
</dbReference>
<evidence type="ECO:0000313" key="2">
    <source>
        <dbReference type="Proteomes" id="UP000664169"/>
    </source>
</evidence>
<dbReference type="InterPro" id="IPR032801">
    <property type="entry name" value="PXL2A/B/C"/>
</dbReference>
<sequence length="199" mass="21461">MTFTTELYSWLPLFTGPTVSSAPQPGTAAPSDSKLHLSPNKPAIISFLRHCGCPYAEKTFQHLRTLASKHPEIDFIAVSHSNQASTEKWLEEVGGAKVEGSQREVAIVVDAEREIYAKWGLGVGGLFSVLNSASLGGVGKLDKEEGIKIRDTTSGSRWQKAGSFGVDAQGIVRWACVAESAEEIGDFEEGIRKIERGGK</sequence>
<dbReference type="Pfam" id="PF13911">
    <property type="entry name" value="AhpC-TSA_2"/>
    <property type="match status" value="1"/>
</dbReference>
<dbReference type="InterPro" id="IPR036249">
    <property type="entry name" value="Thioredoxin-like_sf"/>
</dbReference>
<dbReference type="Proteomes" id="UP000664169">
    <property type="component" value="Unassembled WGS sequence"/>
</dbReference>
<accession>A0A8H3EPA6</accession>